<proteinExistence type="predicted"/>
<dbReference type="GO" id="GO:0005886">
    <property type="term" value="C:plasma membrane"/>
    <property type="evidence" value="ECO:0007669"/>
    <property type="project" value="TreeGrafter"/>
</dbReference>
<dbReference type="EMBL" id="WERX01000003">
    <property type="protein sequence ID" value="MDV7693596.1"/>
    <property type="molecule type" value="Genomic_DNA"/>
</dbReference>
<evidence type="ECO:0000256" key="1">
    <source>
        <dbReference type="SAM" id="Phobius"/>
    </source>
</evidence>
<accession>A0AAP5TBH6</accession>
<dbReference type="Pfam" id="PF05656">
    <property type="entry name" value="DUF805"/>
    <property type="match status" value="1"/>
</dbReference>
<dbReference type="InterPro" id="IPR026870">
    <property type="entry name" value="Zinc_ribbon_dom"/>
</dbReference>
<feature type="transmembrane region" description="Helical" evidence="1">
    <location>
        <begin position="134"/>
        <end position="154"/>
    </location>
</feature>
<keyword evidence="1" id="KW-1133">Transmembrane helix</keyword>
<protein>
    <submittedName>
        <fullName evidence="3">DUF805 domain-containing protein</fullName>
    </submittedName>
</protein>
<feature type="transmembrane region" description="Helical" evidence="1">
    <location>
        <begin position="71"/>
        <end position="94"/>
    </location>
</feature>
<sequence length="169" mass="19110">MSEQGKQFCIKCGKEIIVGAEFCSQCGARQSEFQATQTNLTNKKLGLKGSLNLFFDDLLVTNTRMNRANYWWAQLGLFLMSFIISFVVGFFGGLTNYSNLYFFLLFFASVYYVIIAIGGISTSIRRLHDTGKSGWLFLLNLIPLIGYIALIILYCQPSIMKEEGYQIAQ</sequence>
<feature type="transmembrane region" description="Helical" evidence="1">
    <location>
        <begin position="100"/>
        <end position="122"/>
    </location>
</feature>
<dbReference type="PANTHER" id="PTHR34980:SF2">
    <property type="entry name" value="INNER MEMBRANE PROTEIN YHAH-RELATED"/>
    <property type="match status" value="1"/>
</dbReference>
<dbReference type="Pfam" id="PF13240">
    <property type="entry name" value="Zn_Ribbon_1"/>
    <property type="match status" value="1"/>
</dbReference>
<keyword evidence="1" id="KW-0812">Transmembrane</keyword>
<organism evidence="3 4">
    <name type="scientific">Pediococcus parvulus</name>
    <dbReference type="NCBI Taxonomy" id="54062"/>
    <lineage>
        <taxon>Bacteria</taxon>
        <taxon>Bacillati</taxon>
        <taxon>Bacillota</taxon>
        <taxon>Bacilli</taxon>
        <taxon>Lactobacillales</taxon>
        <taxon>Lactobacillaceae</taxon>
        <taxon>Pediococcus</taxon>
    </lineage>
</organism>
<dbReference type="RefSeq" id="WP_157077564.1">
    <property type="nucleotide sequence ID" value="NZ_CP158977.1"/>
</dbReference>
<dbReference type="InterPro" id="IPR008523">
    <property type="entry name" value="DUF805"/>
</dbReference>
<dbReference type="PANTHER" id="PTHR34980">
    <property type="entry name" value="INNER MEMBRANE PROTEIN-RELATED-RELATED"/>
    <property type="match status" value="1"/>
</dbReference>
<gene>
    <name evidence="3" type="ORF">GA842_01620</name>
</gene>
<reference evidence="3" key="1">
    <citation type="submission" date="2019-10" db="EMBL/GenBank/DDBJ databases">
        <title>Malate fermentation in French cider.</title>
        <authorList>
            <person name="Cousin F.J."/>
            <person name="Medina Fernandez S."/>
            <person name="Misery B."/>
            <person name="Laplace J.-M."/>
            <person name="Cretenet M."/>
        </authorList>
    </citation>
    <scope>NUCLEOTIDE SEQUENCE</scope>
    <source>
        <strain evidence="3">UCMA15901</strain>
    </source>
</reference>
<evidence type="ECO:0000313" key="4">
    <source>
        <dbReference type="Proteomes" id="UP001275867"/>
    </source>
</evidence>
<feature type="domain" description="Zinc-ribbon" evidence="2">
    <location>
        <begin position="8"/>
        <end position="29"/>
    </location>
</feature>
<evidence type="ECO:0000259" key="2">
    <source>
        <dbReference type="Pfam" id="PF13240"/>
    </source>
</evidence>
<evidence type="ECO:0000313" key="3">
    <source>
        <dbReference type="EMBL" id="MDV7693596.1"/>
    </source>
</evidence>
<dbReference type="AlphaFoldDB" id="A0AAP5TBH6"/>
<dbReference type="Proteomes" id="UP001275867">
    <property type="component" value="Unassembled WGS sequence"/>
</dbReference>
<keyword evidence="1" id="KW-0472">Membrane</keyword>
<name>A0AAP5TBH6_9LACO</name>
<comment type="caution">
    <text evidence="3">The sequence shown here is derived from an EMBL/GenBank/DDBJ whole genome shotgun (WGS) entry which is preliminary data.</text>
</comment>